<sequence length="61" mass="6571">MDDRRKGILLEADANGERVGESPVREKRPEQRMAAVGLESAVAAICPEESGGEAKSDRMSN</sequence>
<organism evidence="1">
    <name type="scientific">Sesamum radiatum</name>
    <name type="common">Black benniseed</name>
    <dbReference type="NCBI Taxonomy" id="300843"/>
    <lineage>
        <taxon>Eukaryota</taxon>
        <taxon>Viridiplantae</taxon>
        <taxon>Streptophyta</taxon>
        <taxon>Embryophyta</taxon>
        <taxon>Tracheophyta</taxon>
        <taxon>Spermatophyta</taxon>
        <taxon>Magnoliopsida</taxon>
        <taxon>eudicotyledons</taxon>
        <taxon>Gunneridae</taxon>
        <taxon>Pentapetalae</taxon>
        <taxon>asterids</taxon>
        <taxon>lamiids</taxon>
        <taxon>Lamiales</taxon>
        <taxon>Pedaliaceae</taxon>
        <taxon>Sesamum</taxon>
    </lineage>
</organism>
<protein>
    <submittedName>
        <fullName evidence="1">Uncharacterized protein</fullName>
    </submittedName>
</protein>
<dbReference type="EMBL" id="JACGWJ010000005">
    <property type="protein sequence ID" value="KAL0419769.1"/>
    <property type="molecule type" value="Genomic_DNA"/>
</dbReference>
<evidence type="ECO:0000313" key="1">
    <source>
        <dbReference type="EMBL" id="KAL0419769.1"/>
    </source>
</evidence>
<reference evidence="1" key="2">
    <citation type="journal article" date="2024" name="Plant">
        <title>Genomic evolution and insights into agronomic trait innovations of Sesamum species.</title>
        <authorList>
            <person name="Miao H."/>
            <person name="Wang L."/>
            <person name="Qu L."/>
            <person name="Liu H."/>
            <person name="Sun Y."/>
            <person name="Le M."/>
            <person name="Wang Q."/>
            <person name="Wei S."/>
            <person name="Zheng Y."/>
            <person name="Lin W."/>
            <person name="Duan Y."/>
            <person name="Cao H."/>
            <person name="Xiong S."/>
            <person name="Wang X."/>
            <person name="Wei L."/>
            <person name="Li C."/>
            <person name="Ma Q."/>
            <person name="Ju M."/>
            <person name="Zhao R."/>
            <person name="Li G."/>
            <person name="Mu C."/>
            <person name="Tian Q."/>
            <person name="Mei H."/>
            <person name="Zhang T."/>
            <person name="Gao T."/>
            <person name="Zhang H."/>
        </authorList>
    </citation>
    <scope>NUCLEOTIDE SEQUENCE</scope>
    <source>
        <strain evidence="1">G02</strain>
    </source>
</reference>
<accession>A0AAW2UR58</accession>
<gene>
    <name evidence="1" type="ORF">Sradi_1390400</name>
</gene>
<comment type="caution">
    <text evidence="1">The sequence shown here is derived from an EMBL/GenBank/DDBJ whole genome shotgun (WGS) entry which is preliminary data.</text>
</comment>
<reference evidence="1" key="1">
    <citation type="submission" date="2020-06" db="EMBL/GenBank/DDBJ databases">
        <authorList>
            <person name="Li T."/>
            <person name="Hu X."/>
            <person name="Zhang T."/>
            <person name="Song X."/>
            <person name="Zhang H."/>
            <person name="Dai N."/>
            <person name="Sheng W."/>
            <person name="Hou X."/>
            <person name="Wei L."/>
        </authorList>
    </citation>
    <scope>NUCLEOTIDE SEQUENCE</scope>
    <source>
        <strain evidence="1">G02</strain>
        <tissue evidence="1">Leaf</tissue>
    </source>
</reference>
<dbReference type="AlphaFoldDB" id="A0AAW2UR58"/>
<name>A0AAW2UR58_SESRA</name>
<proteinExistence type="predicted"/>